<dbReference type="EMBL" id="KL197729">
    <property type="protein sequence ID" value="KDQ54339.1"/>
    <property type="molecule type" value="Genomic_DNA"/>
</dbReference>
<feature type="transmembrane region" description="Helical" evidence="1">
    <location>
        <begin position="196"/>
        <end position="215"/>
    </location>
</feature>
<evidence type="ECO:0000313" key="2">
    <source>
        <dbReference type="EMBL" id="KDQ54339.1"/>
    </source>
</evidence>
<proteinExistence type="predicted"/>
<feature type="transmembrane region" description="Helical" evidence="1">
    <location>
        <begin position="103"/>
        <end position="123"/>
    </location>
</feature>
<dbReference type="OrthoDB" id="2744793at2759"/>
<dbReference type="HOGENOM" id="CLU_044614_2_1_1"/>
<feature type="transmembrane region" description="Helical" evidence="1">
    <location>
        <begin position="235"/>
        <end position="259"/>
    </location>
</feature>
<feature type="transmembrane region" description="Helical" evidence="1">
    <location>
        <begin position="20"/>
        <end position="38"/>
    </location>
</feature>
<evidence type="ECO:0008006" key="4">
    <source>
        <dbReference type="Google" id="ProtNLM"/>
    </source>
</evidence>
<keyword evidence="1" id="KW-1133">Transmembrane helix</keyword>
<keyword evidence="3" id="KW-1185">Reference proteome</keyword>
<organism evidence="2 3">
    <name type="scientific">Jaapia argillacea MUCL 33604</name>
    <dbReference type="NCBI Taxonomy" id="933084"/>
    <lineage>
        <taxon>Eukaryota</taxon>
        <taxon>Fungi</taxon>
        <taxon>Dikarya</taxon>
        <taxon>Basidiomycota</taxon>
        <taxon>Agaricomycotina</taxon>
        <taxon>Agaricomycetes</taxon>
        <taxon>Agaricomycetidae</taxon>
        <taxon>Jaapiales</taxon>
        <taxon>Jaapiaceae</taxon>
        <taxon>Jaapia</taxon>
    </lineage>
</organism>
<accession>A0A067PHQ4</accession>
<keyword evidence="1" id="KW-0472">Membrane</keyword>
<protein>
    <recommendedName>
        <fullName evidence="4">G protein-coupled receptor</fullName>
    </recommendedName>
</protein>
<reference evidence="3" key="1">
    <citation type="journal article" date="2014" name="Proc. Natl. Acad. Sci. U.S.A.">
        <title>Extensive sampling of basidiomycete genomes demonstrates inadequacy of the white-rot/brown-rot paradigm for wood decay fungi.</title>
        <authorList>
            <person name="Riley R."/>
            <person name="Salamov A.A."/>
            <person name="Brown D.W."/>
            <person name="Nagy L.G."/>
            <person name="Floudas D."/>
            <person name="Held B.W."/>
            <person name="Levasseur A."/>
            <person name="Lombard V."/>
            <person name="Morin E."/>
            <person name="Otillar R."/>
            <person name="Lindquist E.A."/>
            <person name="Sun H."/>
            <person name="LaButti K.M."/>
            <person name="Schmutz J."/>
            <person name="Jabbour D."/>
            <person name="Luo H."/>
            <person name="Baker S.E."/>
            <person name="Pisabarro A.G."/>
            <person name="Walton J.D."/>
            <person name="Blanchette R.A."/>
            <person name="Henrissat B."/>
            <person name="Martin F."/>
            <person name="Cullen D."/>
            <person name="Hibbett D.S."/>
            <person name="Grigoriev I.V."/>
        </authorList>
    </citation>
    <scope>NUCLEOTIDE SEQUENCE [LARGE SCALE GENOMIC DNA]</scope>
    <source>
        <strain evidence="3">MUCL 33604</strain>
    </source>
</reference>
<sequence length="325" mass="35946">MCASERRYYASLTSTWIEALLHGAYLPLFLGSAYICTYKHPDKSLLALATTMFVLCTVEVVLDFSTALYTPEIVANTFCTGAVCLGCDGDTESRVKQINLQTLLSMIVAAVGTLNQLMADGLLIYRTFVLWQRRFWIITVPIATLTGTAVCSLLNTYAFSQLYFIRLYAPLSETLPPPKWETFMSFELTVVATENALITTTNILTTALIASRIWWMMGGLRTTLGGRATRKYRRVLTMVVESGGIYTMSIVVRLTFLYVFPDDFFTVPEAIVNQLTGITPTLLIVALGLRKSIDHTTTPFSNVINIITPVSEPLEVGSPVPLSGQ</sequence>
<keyword evidence="1" id="KW-0812">Transmembrane</keyword>
<gene>
    <name evidence="2" type="ORF">JAAARDRAFT_209447</name>
</gene>
<evidence type="ECO:0000313" key="3">
    <source>
        <dbReference type="Proteomes" id="UP000027265"/>
    </source>
</evidence>
<evidence type="ECO:0000256" key="1">
    <source>
        <dbReference type="SAM" id="Phobius"/>
    </source>
</evidence>
<dbReference type="AlphaFoldDB" id="A0A067PHQ4"/>
<dbReference type="InParanoid" id="A0A067PHQ4"/>
<name>A0A067PHQ4_9AGAM</name>
<dbReference type="Proteomes" id="UP000027265">
    <property type="component" value="Unassembled WGS sequence"/>
</dbReference>
<feature type="transmembrane region" description="Helical" evidence="1">
    <location>
        <begin position="135"/>
        <end position="158"/>
    </location>
</feature>
<feature type="transmembrane region" description="Helical" evidence="1">
    <location>
        <begin position="271"/>
        <end position="289"/>
    </location>
</feature>
<feature type="transmembrane region" description="Helical" evidence="1">
    <location>
        <begin position="45"/>
        <end position="62"/>
    </location>
</feature>